<evidence type="ECO:0000256" key="2">
    <source>
        <dbReference type="SAM" id="MobiDB-lite"/>
    </source>
</evidence>
<sequence length="522" mass="60069">MATEPNYEEINEGKREAELEKRESELESLEISERQLSKFDDSKNDRIQYLRQEITALKNPDRNVAHKALYEMEVSSLKKKRTSLETKLNGRRVDPSNERKWKSELIKVNEKIKEFNKQYTYLIQQKPKDEISNRLDQLLESGTQKMKYYGKENQKTDELLTEIAKYQGNVPEKLYNQLEAIVTKGQSELLEGVKQLSENGVVKINNLDKSFEKTETTDNILSNAEKYKKNCVAMVNKFSQQNYVVKDALKYYGEHVKESSIANSASMKAITFVSRLQKAVKEREQTSNKIEMPDKNNQKKDQTFYQEVPILSGQGTTKDQESFTQASNPSVSGRVNLVSNDFDARETSTDVVKEDVAVKVPESQRIPKEVKEQEAPSKRRDTLYAKVNGQVITDETGQSKNDKEIFRLNSYISDIKTNLGKATSQRQVFTDRGKTLIGRIRNFFSKGTIKRLDNTINSCKEKIESKQNELARLQNPTDRSKEKPQQSFEQVTDRSKEVSKDKSNHKPQAKARNKKEVVTELA</sequence>
<proteinExistence type="predicted"/>
<accession>A0A5N0YX67</accession>
<gene>
    <name evidence="3" type="ORF">F6X95_03770</name>
</gene>
<keyword evidence="1" id="KW-0175">Coiled coil</keyword>
<name>A0A5N0YX67_9ENTE</name>
<evidence type="ECO:0000313" key="3">
    <source>
        <dbReference type="EMBL" id="KAA9207083.1"/>
    </source>
</evidence>
<dbReference type="EMBL" id="VYUT01000004">
    <property type="protein sequence ID" value="KAA9207083.1"/>
    <property type="molecule type" value="Genomic_DNA"/>
</dbReference>
<protein>
    <submittedName>
        <fullName evidence="3">Uncharacterized protein</fullName>
    </submittedName>
</protein>
<feature type="region of interest" description="Disordered" evidence="2">
    <location>
        <begin position="467"/>
        <end position="522"/>
    </location>
</feature>
<feature type="region of interest" description="Disordered" evidence="2">
    <location>
        <begin position="1"/>
        <end position="22"/>
    </location>
</feature>
<feature type="coiled-coil region" evidence="1">
    <location>
        <begin position="67"/>
        <end position="118"/>
    </location>
</feature>
<feature type="compositionally biased region" description="Acidic residues" evidence="2">
    <location>
        <begin position="1"/>
        <end position="10"/>
    </location>
</feature>
<dbReference type="Proteomes" id="UP000326078">
    <property type="component" value="Unassembled WGS sequence"/>
</dbReference>
<comment type="caution">
    <text evidence="3">The sequence shown here is derived from an EMBL/GenBank/DDBJ whole genome shotgun (WGS) entry which is preliminary data.</text>
</comment>
<feature type="compositionally biased region" description="Basic and acidic residues" evidence="2">
    <location>
        <begin position="491"/>
        <end position="504"/>
    </location>
</feature>
<organism evidence="3 4">
    <name type="scientific">Enterococcus durans</name>
    <dbReference type="NCBI Taxonomy" id="53345"/>
    <lineage>
        <taxon>Bacteria</taxon>
        <taxon>Bacillati</taxon>
        <taxon>Bacillota</taxon>
        <taxon>Bacilli</taxon>
        <taxon>Lactobacillales</taxon>
        <taxon>Enterococcaceae</taxon>
        <taxon>Enterococcus</taxon>
    </lineage>
</organism>
<dbReference type="RefSeq" id="WP_123862708.1">
    <property type="nucleotide sequence ID" value="NZ_CP042597.1"/>
</dbReference>
<reference evidence="3 4" key="1">
    <citation type="submission" date="2019-09" db="EMBL/GenBank/DDBJ databases">
        <title>Vancomyinc resistant enterococci isolated from farm animals in Switzerland.</title>
        <authorList>
            <person name="Stevens M.J.A."/>
            <person name="Stephan R."/>
            <person name="Morach M."/>
            <person name="Nuesch-Inderbinen M."/>
        </authorList>
    </citation>
    <scope>NUCLEOTIDE SEQUENCE [LARGE SCALE GENOMIC DNA]</scope>
    <source>
        <strain evidence="3 4">GH27</strain>
    </source>
</reference>
<feature type="compositionally biased region" description="Basic and acidic residues" evidence="2">
    <location>
        <begin position="11"/>
        <end position="22"/>
    </location>
</feature>
<dbReference type="AlphaFoldDB" id="A0A5N0YX67"/>
<evidence type="ECO:0000256" key="1">
    <source>
        <dbReference type="SAM" id="Coils"/>
    </source>
</evidence>
<evidence type="ECO:0000313" key="4">
    <source>
        <dbReference type="Proteomes" id="UP000326078"/>
    </source>
</evidence>